<dbReference type="PANTHER" id="PTHR33710">
    <property type="entry name" value="BNAC02G09200D PROTEIN"/>
    <property type="match status" value="1"/>
</dbReference>
<protein>
    <submittedName>
        <fullName evidence="2">Uncharacterized protein LOC110755957</fullName>
    </submittedName>
</protein>
<organism evidence="1 2">
    <name type="scientific">Prunus avium</name>
    <name type="common">Cherry</name>
    <name type="synonym">Cerasus avium</name>
    <dbReference type="NCBI Taxonomy" id="42229"/>
    <lineage>
        <taxon>Eukaryota</taxon>
        <taxon>Viridiplantae</taxon>
        <taxon>Streptophyta</taxon>
        <taxon>Embryophyta</taxon>
        <taxon>Tracheophyta</taxon>
        <taxon>Spermatophyta</taxon>
        <taxon>Magnoliopsida</taxon>
        <taxon>eudicotyledons</taxon>
        <taxon>Gunneridae</taxon>
        <taxon>Pentapetalae</taxon>
        <taxon>rosids</taxon>
        <taxon>fabids</taxon>
        <taxon>Rosales</taxon>
        <taxon>Rosaceae</taxon>
        <taxon>Amygdaloideae</taxon>
        <taxon>Amygdaleae</taxon>
        <taxon>Prunus</taxon>
    </lineage>
</organism>
<gene>
    <name evidence="2" type="primary">LOC110755957</name>
</gene>
<dbReference type="GeneID" id="110755957"/>
<name>A0A6P5S7J5_PRUAV</name>
<evidence type="ECO:0000313" key="2">
    <source>
        <dbReference type="RefSeq" id="XP_021812975.1"/>
    </source>
</evidence>
<dbReference type="RefSeq" id="XP_021812975.1">
    <property type="nucleotide sequence ID" value="XM_021957283.1"/>
</dbReference>
<dbReference type="AlphaFoldDB" id="A0A6P5S7J5"/>
<proteinExistence type="predicted"/>
<sequence length="465" mass="53041">MLELIQVHHVDILFVCEPRIGGKKALEVIKSLKYSCVEVVDPIGFSGGLWLLWNENKVKVEVLGTTDQTISASIAWPGQNPWLFTAIYAKPWGVSPCRLKGFRKWFDDNDMIDLGFSGPKFTWSNNRVFERIDRAICNVQWRSLFNEASVKHLPRTKSDHCPIKISLKSSFSSSSISRPFRFEAMWLSHAHFKDFLMQQWALTNGSVLDKTKALVQPLLHWNSTIFGNLRQRKSTLLARLAGLQKAMGPNTIRFLSKLENSLIEEYNEVIEQEALFWQQKSRVKWLQDGDRNTKFFHLTTLIRRRRNKIERLKDDNGEWIEGAGGLKKLAVSYFVGLFTQDQQCCTFEDLPNFFPPIGAVDLANLAKNVDLIEVKESLFNIGGLKAPGVDGFPACFFQNQWQLCGNEIYNLVDQAFRDSILPEGLNSTLITMVPKVDNPSSMGNSGPLAFAVLYIKPSLRCWWLD</sequence>
<accession>A0A6P5S7J5</accession>
<dbReference type="Gene3D" id="3.60.10.10">
    <property type="entry name" value="Endonuclease/exonuclease/phosphatase"/>
    <property type="match status" value="1"/>
</dbReference>
<reference evidence="2" key="1">
    <citation type="submission" date="2025-08" db="UniProtKB">
        <authorList>
            <consortium name="RefSeq"/>
        </authorList>
    </citation>
    <scope>IDENTIFICATION</scope>
</reference>
<keyword evidence="1" id="KW-1185">Reference proteome</keyword>
<dbReference type="PANTHER" id="PTHR33710:SF71">
    <property type="entry name" value="ENDONUCLEASE_EXONUCLEASE_PHOSPHATASE DOMAIN-CONTAINING PROTEIN"/>
    <property type="match status" value="1"/>
</dbReference>
<dbReference type="InterPro" id="IPR036691">
    <property type="entry name" value="Endo/exonu/phosph_ase_sf"/>
</dbReference>
<dbReference type="Proteomes" id="UP000515124">
    <property type="component" value="Unplaced"/>
</dbReference>
<evidence type="ECO:0000313" key="1">
    <source>
        <dbReference type="Proteomes" id="UP000515124"/>
    </source>
</evidence>
<dbReference type="KEGG" id="pavi:110755957"/>
<dbReference type="SUPFAM" id="SSF56219">
    <property type="entry name" value="DNase I-like"/>
    <property type="match status" value="1"/>
</dbReference>